<feature type="region of interest" description="Disordered" evidence="1">
    <location>
        <begin position="1"/>
        <end position="51"/>
    </location>
</feature>
<evidence type="ECO:0000313" key="3">
    <source>
        <dbReference type="EMBL" id="MEK7949864.1"/>
    </source>
</evidence>
<sequence length="313" mass="34432">MPSDDAPSRIPEPKRRVRFAAHGTMPDATRDLRSGHSSSSGSRRRRGGGGQGLAHAKKEWVIGGLIVVLLLVTVAGLWVMGRMHSKGGQGEPVAGDRAEASTPLEKWHGPVPSVIADRFMKAKSQEERLELIRNPEQVGPEMETFFKSGPGATEQVKGFNWLTSGSSGNLVFETYSVEIADGPARLLSVTVDPQGAKVDFECYARWSSVAWPDLIAGKVAEAAEVRVILQPGGFYLHEFSDEQKWVHFKATSPDLQETLDLYLDRQNPSIRDIQESENKIFPATLSIRGVNGSEKRRQFEITAVKAMEWVKPG</sequence>
<keyword evidence="4" id="KW-1185">Reference proteome</keyword>
<keyword evidence="2" id="KW-1133">Transmembrane helix</keyword>
<organism evidence="3 4">
    <name type="scientific">Luteolibacter soli</name>
    <dbReference type="NCBI Taxonomy" id="3135280"/>
    <lineage>
        <taxon>Bacteria</taxon>
        <taxon>Pseudomonadati</taxon>
        <taxon>Verrucomicrobiota</taxon>
        <taxon>Verrucomicrobiia</taxon>
        <taxon>Verrucomicrobiales</taxon>
        <taxon>Verrucomicrobiaceae</taxon>
        <taxon>Luteolibacter</taxon>
    </lineage>
</organism>
<name>A0ABU9AS83_9BACT</name>
<dbReference type="RefSeq" id="WP_341403282.1">
    <property type="nucleotide sequence ID" value="NZ_JBBUKT010000002.1"/>
</dbReference>
<feature type="transmembrane region" description="Helical" evidence="2">
    <location>
        <begin position="60"/>
        <end position="80"/>
    </location>
</feature>
<evidence type="ECO:0000256" key="1">
    <source>
        <dbReference type="SAM" id="MobiDB-lite"/>
    </source>
</evidence>
<reference evidence="3 4" key="1">
    <citation type="submission" date="2024-04" db="EMBL/GenBank/DDBJ databases">
        <title>Luteolibacter sp. isolated from soil.</title>
        <authorList>
            <person name="An J."/>
        </authorList>
    </citation>
    <scope>NUCLEOTIDE SEQUENCE [LARGE SCALE GENOMIC DNA]</scope>
    <source>
        <strain evidence="3 4">Y139</strain>
    </source>
</reference>
<evidence type="ECO:0000256" key="2">
    <source>
        <dbReference type="SAM" id="Phobius"/>
    </source>
</evidence>
<evidence type="ECO:0000313" key="4">
    <source>
        <dbReference type="Proteomes" id="UP001371305"/>
    </source>
</evidence>
<dbReference type="Proteomes" id="UP001371305">
    <property type="component" value="Unassembled WGS sequence"/>
</dbReference>
<accession>A0ABU9AS83</accession>
<keyword evidence="2" id="KW-0472">Membrane</keyword>
<gene>
    <name evidence="3" type="ORF">WKV53_05140</name>
</gene>
<protein>
    <recommendedName>
        <fullName evidence="5">Outer membrane lipoprotein-sorting protein</fullName>
    </recommendedName>
</protein>
<evidence type="ECO:0008006" key="5">
    <source>
        <dbReference type="Google" id="ProtNLM"/>
    </source>
</evidence>
<proteinExistence type="predicted"/>
<dbReference type="EMBL" id="JBBUKT010000002">
    <property type="protein sequence ID" value="MEK7949864.1"/>
    <property type="molecule type" value="Genomic_DNA"/>
</dbReference>
<comment type="caution">
    <text evidence="3">The sequence shown here is derived from an EMBL/GenBank/DDBJ whole genome shotgun (WGS) entry which is preliminary data.</text>
</comment>
<keyword evidence="2" id="KW-0812">Transmembrane</keyword>